<sequence length="96" mass="10473">MVDSVEVLRSVRTQLVGKISKQVLQQLLDKMLENKIMNDCEIDLGPMNQGDKVRAVVDMVRNKGSKASSAFIAALCELDPCLAEDLNLNSSGRPAV</sequence>
<evidence type="ECO:0000313" key="3">
    <source>
        <dbReference type="Proteomes" id="UP000261380"/>
    </source>
</evidence>
<feature type="domain" description="CARD" evidence="1">
    <location>
        <begin position="6"/>
        <end position="90"/>
    </location>
</feature>
<name>A0A3B5L6Q1_9TELE</name>
<proteinExistence type="predicted"/>
<accession>A0A3B5L6Q1</accession>
<organism evidence="2 3">
    <name type="scientific">Xiphophorus couchianus</name>
    <name type="common">Monterrey platyfish</name>
    <dbReference type="NCBI Taxonomy" id="32473"/>
    <lineage>
        <taxon>Eukaryota</taxon>
        <taxon>Metazoa</taxon>
        <taxon>Chordata</taxon>
        <taxon>Craniata</taxon>
        <taxon>Vertebrata</taxon>
        <taxon>Euteleostomi</taxon>
        <taxon>Actinopterygii</taxon>
        <taxon>Neopterygii</taxon>
        <taxon>Teleostei</taxon>
        <taxon>Neoteleostei</taxon>
        <taxon>Acanthomorphata</taxon>
        <taxon>Ovalentaria</taxon>
        <taxon>Atherinomorphae</taxon>
        <taxon>Cyprinodontiformes</taxon>
        <taxon>Poeciliidae</taxon>
        <taxon>Poeciliinae</taxon>
        <taxon>Xiphophorus</taxon>
    </lineage>
</organism>
<protein>
    <recommendedName>
        <fullName evidence="1">CARD domain-containing protein</fullName>
    </recommendedName>
</protein>
<dbReference type="PROSITE" id="PS50209">
    <property type="entry name" value="CARD"/>
    <property type="match status" value="1"/>
</dbReference>
<dbReference type="InterPro" id="IPR011029">
    <property type="entry name" value="DEATH-like_dom_sf"/>
</dbReference>
<evidence type="ECO:0000259" key="1">
    <source>
        <dbReference type="PROSITE" id="PS50209"/>
    </source>
</evidence>
<reference evidence="2" key="1">
    <citation type="submission" date="2025-08" db="UniProtKB">
        <authorList>
            <consortium name="Ensembl"/>
        </authorList>
    </citation>
    <scope>IDENTIFICATION</scope>
</reference>
<reference evidence="2" key="2">
    <citation type="submission" date="2025-09" db="UniProtKB">
        <authorList>
            <consortium name="Ensembl"/>
        </authorList>
    </citation>
    <scope>IDENTIFICATION</scope>
</reference>
<dbReference type="Proteomes" id="UP000261380">
    <property type="component" value="Unplaced"/>
</dbReference>
<dbReference type="Pfam" id="PF00619">
    <property type="entry name" value="CARD"/>
    <property type="match status" value="1"/>
</dbReference>
<dbReference type="AlphaFoldDB" id="A0A3B5L6Q1"/>
<evidence type="ECO:0000313" key="2">
    <source>
        <dbReference type="Ensembl" id="ENSXCOP00000003454.1"/>
    </source>
</evidence>
<dbReference type="GO" id="GO:0042981">
    <property type="term" value="P:regulation of apoptotic process"/>
    <property type="evidence" value="ECO:0007669"/>
    <property type="project" value="InterPro"/>
</dbReference>
<dbReference type="Ensembl" id="ENSXCOT00000003492.1">
    <property type="protein sequence ID" value="ENSXCOP00000003454.1"/>
    <property type="gene ID" value="ENSXCOG00000002725.1"/>
</dbReference>
<dbReference type="InterPro" id="IPR001315">
    <property type="entry name" value="CARD"/>
</dbReference>
<dbReference type="Gene3D" id="1.10.533.10">
    <property type="entry name" value="Death Domain, Fas"/>
    <property type="match status" value="1"/>
</dbReference>
<keyword evidence="3" id="KW-1185">Reference proteome</keyword>
<dbReference type="SUPFAM" id="SSF47986">
    <property type="entry name" value="DEATH domain"/>
    <property type="match status" value="1"/>
</dbReference>
<dbReference type="GeneTree" id="ENSGT01120000274756"/>